<comment type="subcellular location">
    <subcellularLocation>
        <location evidence="1">Membrane</location>
        <topology evidence="1">Multi-pass membrane protein</topology>
    </subcellularLocation>
</comment>
<dbReference type="InterPro" id="IPR052337">
    <property type="entry name" value="SAT4-like"/>
</dbReference>
<dbReference type="GO" id="GO:0016020">
    <property type="term" value="C:membrane"/>
    <property type="evidence" value="ECO:0007669"/>
    <property type="project" value="UniProtKB-SubCell"/>
</dbReference>
<keyword evidence="2 6" id="KW-0812">Transmembrane</keyword>
<evidence type="ECO:0000256" key="1">
    <source>
        <dbReference type="ARBA" id="ARBA00004141"/>
    </source>
</evidence>
<keyword evidence="3 6" id="KW-1133">Transmembrane helix</keyword>
<dbReference type="PANTHER" id="PTHR33048">
    <property type="entry name" value="PTH11-LIKE INTEGRAL MEMBRANE PROTEIN (AFU_ORTHOLOGUE AFUA_5G11245)"/>
    <property type="match status" value="1"/>
</dbReference>
<feature type="transmembrane region" description="Helical" evidence="6">
    <location>
        <begin position="181"/>
        <end position="200"/>
    </location>
</feature>
<dbReference type="InterPro" id="IPR049326">
    <property type="entry name" value="Rhodopsin_dom_fungi"/>
</dbReference>
<comment type="similarity">
    <text evidence="5">Belongs to the SAT4 family.</text>
</comment>
<name>A0AAD9HF56_9PEZI</name>
<comment type="caution">
    <text evidence="8">The sequence shown here is derived from an EMBL/GenBank/DDBJ whole genome shotgun (WGS) entry which is preliminary data.</text>
</comment>
<feature type="domain" description="Rhodopsin" evidence="7">
    <location>
        <begin position="33"/>
        <end position="272"/>
    </location>
</feature>
<keyword evidence="9" id="KW-1185">Reference proteome</keyword>
<dbReference type="Pfam" id="PF20684">
    <property type="entry name" value="Fung_rhodopsin"/>
    <property type="match status" value="1"/>
</dbReference>
<accession>A0AAD9HF56</accession>
<evidence type="ECO:0000256" key="5">
    <source>
        <dbReference type="ARBA" id="ARBA00038359"/>
    </source>
</evidence>
<sequence>MLHALAPHATNLVKVIWGVNLTAFILVGLTVPLRVIVRCTVTRNFFSDDVLVIIAAIFTFGMCSLLPLATDFGLGQHSSDIDSAVLADNTKNLLQLLFIANTLYPCAIAFARLSVVCSFLRLITERNARWVLFATAALTGAFALASVFAVIFQCKPISAAWDTTVSGASCYPFLDFLQASTAINIAIDALLCTMPLAYFLRMKMPSREKILLTVLFAFAGLSCAAAIVKLIYLQLLSPADVPYNWTSWVLCSIAECTIGIVCSSVPPIIPLFTICSRRRKQWRQKRGMSARFTAYKRRTRENRASAGRVIRPMATPWKDRPLETTRNPDFKSDFHWLRIEHDEPIRTWDTRKPQSKAEQLLGIAL</sequence>
<protein>
    <recommendedName>
        <fullName evidence="7">Rhodopsin domain-containing protein</fullName>
    </recommendedName>
</protein>
<evidence type="ECO:0000313" key="8">
    <source>
        <dbReference type="EMBL" id="KAK2027618.1"/>
    </source>
</evidence>
<feature type="transmembrane region" description="Helical" evidence="6">
    <location>
        <begin position="49"/>
        <end position="69"/>
    </location>
</feature>
<dbReference type="AlphaFoldDB" id="A0AAD9HF56"/>
<feature type="transmembrane region" description="Helical" evidence="6">
    <location>
        <begin position="102"/>
        <end position="123"/>
    </location>
</feature>
<evidence type="ECO:0000256" key="2">
    <source>
        <dbReference type="ARBA" id="ARBA00022692"/>
    </source>
</evidence>
<feature type="transmembrane region" description="Helical" evidence="6">
    <location>
        <begin position="15"/>
        <end position="37"/>
    </location>
</feature>
<evidence type="ECO:0000313" key="9">
    <source>
        <dbReference type="Proteomes" id="UP001232148"/>
    </source>
</evidence>
<keyword evidence="4 6" id="KW-0472">Membrane</keyword>
<feature type="transmembrane region" description="Helical" evidence="6">
    <location>
        <begin position="212"/>
        <end position="233"/>
    </location>
</feature>
<dbReference type="Proteomes" id="UP001232148">
    <property type="component" value="Unassembled WGS sequence"/>
</dbReference>
<feature type="transmembrane region" description="Helical" evidence="6">
    <location>
        <begin position="130"/>
        <end position="152"/>
    </location>
</feature>
<feature type="transmembrane region" description="Helical" evidence="6">
    <location>
        <begin position="245"/>
        <end position="275"/>
    </location>
</feature>
<dbReference type="PANTHER" id="PTHR33048:SF131">
    <property type="entry name" value="INTEGRAL MEMBRANE PROTEIN"/>
    <property type="match status" value="1"/>
</dbReference>
<evidence type="ECO:0000259" key="7">
    <source>
        <dbReference type="Pfam" id="PF20684"/>
    </source>
</evidence>
<organism evidence="8 9">
    <name type="scientific">Colletotrichum zoysiae</name>
    <dbReference type="NCBI Taxonomy" id="1216348"/>
    <lineage>
        <taxon>Eukaryota</taxon>
        <taxon>Fungi</taxon>
        <taxon>Dikarya</taxon>
        <taxon>Ascomycota</taxon>
        <taxon>Pezizomycotina</taxon>
        <taxon>Sordariomycetes</taxon>
        <taxon>Hypocreomycetidae</taxon>
        <taxon>Glomerellales</taxon>
        <taxon>Glomerellaceae</taxon>
        <taxon>Colletotrichum</taxon>
        <taxon>Colletotrichum graminicola species complex</taxon>
    </lineage>
</organism>
<proteinExistence type="inferred from homology"/>
<evidence type="ECO:0000256" key="6">
    <source>
        <dbReference type="SAM" id="Phobius"/>
    </source>
</evidence>
<evidence type="ECO:0000256" key="4">
    <source>
        <dbReference type="ARBA" id="ARBA00023136"/>
    </source>
</evidence>
<evidence type="ECO:0000256" key="3">
    <source>
        <dbReference type="ARBA" id="ARBA00022989"/>
    </source>
</evidence>
<dbReference type="EMBL" id="MU842892">
    <property type="protein sequence ID" value="KAK2027618.1"/>
    <property type="molecule type" value="Genomic_DNA"/>
</dbReference>
<gene>
    <name evidence="8" type="ORF">LX32DRAFT_721920</name>
</gene>
<reference evidence="8" key="1">
    <citation type="submission" date="2021-06" db="EMBL/GenBank/DDBJ databases">
        <title>Comparative genomics, transcriptomics and evolutionary studies reveal genomic signatures of adaptation to plant cell wall in hemibiotrophic fungi.</title>
        <authorList>
            <consortium name="DOE Joint Genome Institute"/>
            <person name="Baroncelli R."/>
            <person name="Diaz J.F."/>
            <person name="Benocci T."/>
            <person name="Peng M."/>
            <person name="Battaglia E."/>
            <person name="Haridas S."/>
            <person name="Andreopoulos W."/>
            <person name="Labutti K."/>
            <person name="Pangilinan J."/>
            <person name="Floch G.L."/>
            <person name="Makela M.R."/>
            <person name="Henrissat B."/>
            <person name="Grigoriev I.V."/>
            <person name="Crouch J.A."/>
            <person name="De Vries R.P."/>
            <person name="Sukno S.A."/>
            <person name="Thon M.R."/>
        </authorList>
    </citation>
    <scope>NUCLEOTIDE SEQUENCE</scope>
    <source>
        <strain evidence="8">MAFF235873</strain>
    </source>
</reference>